<accession>A0ABT5C064</accession>
<protein>
    <submittedName>
        <fullName evidence="3">Nitroreductase family protein</fullName>
    </submittedName>
</protein>
<dbReference type="Pfam" id="PF00881">
    <property type="entry name" value="Nitroreductase"/>
    <property type="match status" value="1"/>
</dbReference>
<dbReference type="InterPro" id="IPR052544">
    <property type="entry name" value="Bacteriocin_Proc_Enz"/>
</dbReference>
<feature type="domain" description="Nitroreductase" evidence="2">
    <location>
        <begin position="157"/>
        <end position="242"/>
    </location>
</feature>
<gene>
    <name evidence="3" type="ORF">POL72_18860</name>
</gene>
<evidence type="ECO:0000313" key="3">
    <source>
        <dbReference type="EMBL" id="MDC0679809.1"/>
    </source>
</evidence>
<dbReference type="SUPFAM" id="SSF55469">
    <property type="entry name" value="FMN-dependent nitroreductase-like"/>
    <property type="match status" value="1"/>
</dbReference>
<evidence type="ECO:0000259" key="2">
    <source>
        <dbReference type="Pfam" id="PF00881"/>
    </source>
</evidence>
<feature type="region of interest" description="Disordered" evidence="1">
    <location>
        <begin position="31"/>
        <end position="53"/>
    </location>
</feature>
<dbReference type="PANTHER" id="PTHR43745:SF2">
    <property type="entry name" value="NITROREDUCTASE MJ1384-RELATED"/>
    <property type="match status" value="1"/>
</dbReference>
<feature type="compositionally biased region" description="Pro residues" evidence="1">
    <location>
        <begin position="35"/>
        <end position="48"/>
    </location>
</feature>
<dbReference type="InterPro" id="IPR000415">
    <property type="entry name" value="Nitroreductase-like"/>
</dbReference>
<dbReference type="PANTHER" id="PTHR43745">
    <property type="entry name" value="NITROREDUCTASE MJ1384-RELATED"/>
    <property type="match status" value="1"/>
</dbReference>
<dbReference type="InterPro" id="IPR029479">
    <property type="entry name" value="Nitroreductase"/>
</dbReference>
<keyword evidence="4" id="KW-1185">Reference proteome</keyword>
<organism evidence="3 4">
    <name type="scientific">Sorangium atrum</name>
    <dbReference type="NCBI Taxonomy" id="2995308"/>
    <lineage>
        <taxon>Bacteria</taxon>
        <taxon>Pseudomonadati</taxon>
        <taxon>Myxococcota</taxon>
        <taxon>Polyangia</taxon>
        <taxon>Polyangiales</taxon>
        <taxon>Polyangiaceae</taxon>
        <taxon>Sorangium</taxon>
    </lineage>
</organism>
<sequence length="259" mass="26942">MSLADHRISSTLAAATQPLRGVAELVVASRYPETRPSPEPALPAPSPLPGDAERALALPAPRALESVQRSLASVIAARRSGRLSAGALDAATLGTLLAAAAARPAGLADATLDPLLFPVVFDVDGVPPGAHRYDRGEHLLAPIGPASRARMAETAILQREHAMGAAVLFLVVPIGRWLVAFGDRGYRGAAFAAGWLTDRLYLVAETLGLTYTATGGFAPAVVDEVLGLDGRDHTAFFAFAVGGHRQPTSREAPRGGQPR</sequence>
<name>A0ABT5C064_9BACT</name>
<comment type="caution">
    <text evidence="3">The sequence shown here is derived from an EMBL/GenBank/DDBJ whole genome shotgun (WGS) entry which is preliminary data.</text>
</comment>
<dbReference type="RefSeq" id="WP_272096813.1">
    <property type="nucleotide sequence ID" value="NZ_JAQNDK010000002.1"/>
</dbReference>
<proteinExistence type="predicted"/>
<reference evidence="3 4" key="1">
    <citation type="submission" date="2023-01" db="EMBL/GenBank/DDBJ databases">
        <title>Minimal conservation of predation-associated metabolite biosynthetic gene clusters underscores biosynthetic potential of Myxococcota including descriptions for ten novel species: Archangium lansinium sp. nov., Myxococcus landrumus sp. nov., Nannocystis bai.</title>
        <authorList>
            <person name="Ahearne A."/>
            <person name="Stevens C."/>
            <person name="Dowd S."/>
        </authorList>
    </citation>
    <scope>NUCLEOTIDE SEQUENCE [LARGE SCALE GENOMIC DNA]</scope>
    <source>
        <strain evidence="3 4">WIWO2</strain>
    </source>
</reference>
<dbReference type="Gene3D" id="3.40.109.10">
    <property type="entry name" value="NADH Oxidase"/>
    <property type="match status" value="1"/>
</dbReference>
<evidence type="ECO:0000313" key="4">
    <source>
        <dbReference type="Proteomes" id="UP001217485"/>
    </source>
</evidence>
<dbReference type="Proteomes" id="UP001217485">
    <property type="component" value="Unassembled WGS sequence"/>
</dbReference>
<dbReference type="EMBL" id="JAQNDK010000002">
    <property type="protein sequence ID" value="MDC0679809.1"/>
    <property type="molecule type" value="Genomic_DNA"/>
</dbReference>
<evidence type="ECO:0000256" key="1">
    <source>
        <dbReference type="SAM" id="MobiDB-lite"/>
    </source>
</evidence>